<proteinExistence type="predicted"/>
<accession>A0A6J8A957</accession>
<name>A0A6J8A957_MYTCO</name>
<organism evidence="1 2">
    <name type="scientific">Mytilus coruscus</name>
    <name type="common">Sea mussel</name>
    <dbReference type="NCBI Taxonomy" id="42192"/>
    <lineage>
        <taxon>Eukaryota</taxon>
        <taxon>Metazoa</taxon>
        <taxon>Spiralia</taxon>
        <taxon>Lophotrochozoa</taxon>
        <taxon>Mollusca</taxon>
        <taxon>Bivalvia</taxon>
        <taxon>Autobranchia</taxon>
        <taxon>Pteriomorphia</taxon>
        <taxon>Mytilida</taxon>
        <taxon>Mytiloidea</taxon>
        <taxon>Mytilidae</taxon>
        <taxon>Mytilinae</taxon>
        <taxon>Mytilus</taxon>
    </lineage>
</organism>
<evidence type="ECO:0000313" key="2">
    <source>
        <dbReference type="Proteomes" id="UP000507470"/>
    </source>
</evidence>
<sequence>MAKNVVGMTNNDFDKFTMFKYFDGEALFLYSDTGYRELESDLQIPIGLARKILLLRNYSEKYLKSRFQDWTTKTVGSFIRATVNISNEEIENICRLITEKYIDGIVFASYTNAKEMQNDIHERHEFGIIYRKVFARRDKLLEERFDHIQSGPENITRTD</sequence>
<protein>
    <submittedName>
        <fullName evidence="1">Uncharacterized protein</fullName>
    </submittedName>
</protein>
<dbReference type="AlphaFoldDB" id="A0A6J8A957"/>
<gene>
    <name evidence="1" type="ORF">MCOR_4183</name>
</gene>
<reference evidence="1 2" key="1">
    <citation type="submission" date="2020-06" db="EMBL/GenBank/DDBJ databases">
        <authorList>
            <person name="Li R."/>
            <person name="Bekaert M."/>
        </authorList>
    </citation>
    <scope>NUCLEOTIDE SEQUENCE [LARGE SCALE GENOMIC DNA]</scope>
    <source>
        <strain evidence="2">wild</strain>
    </source>
</reference>
<dbReference type="Proteomes" id="UP000507470">
    <property type="component" value="Unassembled WGS sequence"/>
</dbReference>
<keyword evidence="2" id="KW-1185">Reference proteome</keyword>
<evidence type="ECO:0000313" key="1">
    <source>
        <dbReference type="EMBL" id="CAC5362415.1"/>
    </source>
</evidence>
<dbReference type="OrthoDB" id="10674199at2759"/>
<dbReference type="EMBL" id="CACVKT020000743">
    <property type="protein sequence ID" value="CAC5362415.1"/>
    <property type="molecule type" value="Genomic_DNA"/>
</dbReference>